<evidence type="ECO:0000256" key="1">
    <source>
        <dbReference type="SAM" id="MobiDB-lite"/>
    </source>
</evidence>
<gene>
    <name evidence="2" type="ORF">WA1_26235</name>
</gene>
<comment type="caution">
    <text evidence="2">The sequence shown here is derived from an EMBL/GenBank/DDBJ whole genome shotgun (WGS) entry which is preliminary data.</text>
</comment>
<evidence type="ECO:0000313" key="3">
    <source>
        <dbReference type="Proteomes" id="UP000076925"/>
    </source>
</evidence>
<evidence type="ECO:0008006" key="4">
    <source>
        <dbReference type="Google" id="ProtNLM"/>
    </source>
</evidence>
<feature type="compositionally biased region" description="Basic and acidic residues" evidence="1">
    <location>
        <begin position="35"/>
        <end position="50"/>
    </location>
</feature>
<organism evidence="2 3">
    <name type="scientific">Scytonema hofmannii PCC 7110</name>
    <dbReference type="NCBI Taxonomy" id="128403"/>
    <lineage>
        <taxon>Bacteria</taxon>
        <taxon>Bacillati</taxon>
        <taxon>Cyanobacteriota</taxon>
        <taxon>Cyanophyceae</taxon>
        <taxon>Nostocales</taxon>
        <taxon>Scytonemataceae</taxon>
        <taxon>Scytonema</taxon>
    </lineage>
</organism>
<dbReference type="STRING" id="128403.WA1_26235"/>
<accession>A0A139X7E6</accession>
<sequence length="79" mass="9062">MNTHLSFQTIIESIEALSEEDQALLFAQIHQRKVDKQHQENGSEADKSTKSDNPWIRIAGKYQDDSDYDEVDKLVSVLI</sequence>
<protein>
    <recommendedName>
        <fullName evidence="4">DUF2281 domain-containing protein</fullName>
    </recommendedName>
</protein>
<dbReference type="Proteomes" id="UP000076925">
    <property type="component" value="Unassembled WGS sequence"/>
</dbReference>
<dbReference type="EMBL" id="ANNX02000027">
    <property type="protein sequence ID" value="KYC40617.1"/>
    <property type="molecule type" value="Genomic_DNA"/>
</dbReference>
<name>A0A139X7E6_9CYAN</name>
<proteinExistence type="predicted"/>
<dbReference type="AlphaFoldDB" id="A0A139X7E6"/>
<reference evidence="2 3" key="1">
    <citation type="journal article" date="2013" name="Genome Biol. Evol.">
        <title>Genomes of Stigonematalean cyanobacteria (subsection V) and the evolution of oxygenic photosynthesis from prokaryotes to plastids.</title>
        <authorList>
            <person name="Dagan T."/>
            <person name="Roettger M."/>
            <person name="Stucken K."/>
            <person name="Landan G."/>
            <person name="Koch R."/>
            <person name="Major P."/>
            <person name="Gould S.B."/>
            <person name="Goremykin V.V."/>
            <person name="Rippka R."/>
            <person name="Tandeau de Marsac N."/>
            <person name="Gugger M."/>
            <person name="Lockhart P.J."/>
            <person name="Allen J.F."/>
            <person name="Brune I."/>
            <person name="Maus I."/>
            <person name="Puhler A."/>
            <person name="Martin W.F."/>
        </authorList>
    </citation>
    <scope>NUCLEOTIDE SEQUENCE [LARGE SCALE GENOMIC DNA]</scope>
    <source>
        <strain evidence="2 3">PCC 7110</strain>
    </source>
</reference>
<evidence type="ECO:0000313" key="2">
    <source>
        <dbReference type="EMBL" id="KYC40617.1"/>
    </source>
</evidence>
<dbReference type="RefSeq" id="WP_017746922.1">
    <property type="nucleotide sequence ID" value="NZ_KQ976354.1"/>
</dbReference>
<feature type="region of interest" description="Disordered" evidence="1">
    <location>
        <begin position="35"/>
        <end position="54"/>
    </location>
</feature>
<dbReference type="OrthoDB" id="466771at2"/>
<keyword evidence="3" id="KW-1185">Reference proteome</keyword>